<name>A0ABV9KHU9_9RHOB</name>
<keyword evidence="2" id="KW-1185">Reference proteome</keyword>
<evidence type="ECO:0000313" key="1">
    <source>
        <dbReference type="EMBL" id="MFC4669682.1"/>
    </source>
</evidence>
<protein>
    <submittedName>
        <fullName evidence="1">IS66 family insertion sequence element accessory protein TnpB</fullName>
    </submittedName>
</protein>
<gene>
    <name evidence="1" type="primary">tnpB</name>
    <name evidence="1" type="ORF">ACFO5X_14050</name>
</gene>
<dbReference type="InterPro" id="IPR008878">
    <property type="entry name" value="Transposase_IS66_Orf2"/>
</dbReference>
<organism evidence="1 2">
    <name type="scientific">Seohaeicola nanhaiensis</name>
    <dbReference type="NCBI Taxonomy" id="1387282"/>
    <lineage>
        <taxon>Bacteria</taxon>
        <taxon>Pseudomonadati</taxon>
        <taxon>Pseudomonadota</taxon>
        <taxon>Alphaproteobacteria</taxon>
        <taxon>Rhodobacterales</taxon>
        <taxon>Roseobacteraceae</taxon>
        <taxon>Seohaeicola</taxon>
    </lineage>
</organism>
<evidence type="ECO:0000313" key="2">
    <source>
        <dbReference type="Proteomes" id="UP001595973"/>
    </source>
</evidence>
<comment type="caution">
    <text evidence="1">The sequence shown here is derived from an EMBL/GenBank/DDBJ whole genome shotgun (WGS) entry which is preliminary data.</text>
</comment>
<dbReference type="RefSeq" id="WP_380718119.1">
    <property type="nucleotide sequence ID" value="NZ_JBHSGI010000017.1"/>
</dbReference>
<dbReference type="Pfam" id="PF05717">
    <property type="entry name" value="TnpB_IS66"/>
    <property type="match status" value="1"/>
</dbReference>
<dbReference type="EMBL" id="JBHSGI010000017">
    <property type="protein sequence ID" value="MFC4669682.1"/>
    <property type="molecule type" value="Genomic_DNA"/>
</dbReference>
<proteinExistence type="predicted"/>
<dbReference type="Proteomes" id="UP001595973">
    <property type="component" value="Unassembled WGS sequence"/>
</dbReference>
<accession>A0ABV9KHU9</accession>
<sequence>MRGWCRIDRSPVPAKRKVAGLTDMRKGCASLAGQAEKVLKLGPFVGHLFVFRGRRRDQIKISL</sequence>
<reference evidence="2" key="1">
    <citation type="journal article" date="2019" name="Int. J. Syst. Evol. Microbiol.">
        <title>The Global Catalogue of Microorganisms (GCM) 10K type strain sequencing project: providing services to taxonomists for standard genome sequencing and annotation.</title>
        <authorList>
            <consortium name="The Broad Institute Genomics Platform"/>
            <consortium name="The Broad Institute Genome Sequencing Center for Infectious Disease"/>
            <person name="Wu L."/>
            <person name="Ma J."/>
        </authorList>
    </citation>
    <scope>NUCLEOTIDE SEQUENCE [LARGE SCALE GENOMIC DNA]</scope>
    <source>
        <strain evidence="2">CGMCC 4.7283</strain>
    </source>
</reference>